<keyword evidence="5 6" id="KW-0624">Polysaccharide degradation</keyword>
<evidence type="ECO:0000313" key="11">
    <source>
        <dbReference type="Proteomes" id="UP000517753"/>
    </source>
</evidence>
<evidence type="ECO:0000256" key="1">
    <source>
        <dbReference type="ARBA" id="ARBA00007072"/>
    </source>
</evidence>
<reference evidence="10 11" key="1">
    <citation type="submission" date="2020-07" db="EMBL/GenBank/DDBJ databases">
        <authorList>
            <person name="Partida-Martinez L."/>
            <person name="Huntemann M."/>
            <person name="Clum A."/>
            <person name="Wang J."/>
            <person name="Palaniappan K."/>
            <person name="Ritter S."/>
            <person name="Chen I.-M."/>
            <person name="Stamatis D."/>
            <person name="Reddy T."/>
            <person name="O'Malley R."/>
            <person name="Daum C."/>
            <person name="Shapiro N."/>
            <person name="Ivanova N."/>
            <person name="Kyrpides N."/>
            <person name="Woyke T."/>
        </authorList>
    </citation>
    <scope>NUCLEOTIDE SEQUENCE [LARGE SCALE GENOMIC DNA]</scope>
    <source>
        <strain evidence="10 11">AS2.3</strain>
    </source>
</reference>
<comment type="caution">
    <text evidence="10">The sequence shown here is derived from an EMBL/GenBank/DDBJ whole genome shotgun (WGS) entry which is preliminary data.</text>
</comment>
<dbReference type="PANTHER" id="PTHR22298">
    <property type="entry name" value="ENDO-1,4-BETA-GLUCANASE"/>
    <property type="match status" value="1"/>
</dbReference>
<evidence type="ECO:0000259" key="8">
    <source>
        <dbReference type="Pfam" id="PF00759"/>
    </source>
</evidence>
<feature type="active site" evidence="6">
    <location>
        <position position="542"/>
    </location>
</feature>
<keyword evidence="3 6" id="KW-0119">Carbohydrate metabolism</keyword>
<evidence type="ECO:0000256" key="6">
    <source>
        <dbReference type="PROSITE-ProRule" id="PRU10060"/>
    </source>
</evidence>
<dbReference type="SUPFAM" id="SSF81296">
    <property type="entry name" value="E set domains"/>
    <property type="match status" value="1"/>
</dbReference>
<dbReference type="SUPFAM" id="SSF48208">
    <property type="entry name" value="Six-hairpin glycosidases"/>
    <property type="match status" value="1"/>
</dbReference>
<feature type="domain" description="Glycoside hydrolase family 9" evidence="8">
    <location>
        <begin position="73"/>
        <end position="554"/>
    </location>
</feature>
<organism evidence="10 11">
    <name type="scientific">Sphingomonas melonis</name>
    <dbReference type="NCBI Taxonomy" id="152682"/>
    <lineage>
        <taxon>Bacteria</taxon>
        <taxon>Pseudomonadati</taxon>
        <taxon>Pseudomonadota</taxon>
        <taxon>Alphaproteobacteria</taxon>
        <taxon>Sphingomonadales</taxon>
        <taxon>Sphingomonadaceae</taxon>
        <taxon>Sphingomonas</taxon>
    </lineage>
</organism>
<dbReference type="CDD" id="cd02850">
    <property type="entry name" value="E_set_Cellulase_N"/>
    <property type="match status" value="1"/>
</dbReference>
<comment type="similarity">
    <text evidence="1 6 7">Belongs to the glycosyl hydrolase 9 (cellulase E) family.</text>
</comment>
<evidence type="ECO:0000313" key="10">
    <source>
        <dbReference type="EMBL" id="NYD91765.1"/>
    </source>
</evidence>
<dbReference type="InterPro" id="IPR014756">
    <property type="entry name" value="Ig_E-set"/>
</dbReference>
<protein>
    <recommendedName>
        <fullName evidence="7">Endoglucanase</fullName>
        <ecNumber evidence="7">3.2.1.4</ecNumber>
    </recommendedName>
</protein>
<dbReference type="GO" id="GO:0030245">
    <property type="term" value="P:cellulose catabolic process"/>
    <property type="evidence" value="ECO:0007669"/>
    <property type="project" value="UniProtKB-KW"/>
</dbReference>
<keyword evidence="4 6" id="KW-0326">Glycosidase</keyword>
<dbReference type="InterPro" id="IPR012341">
    <property type="entry name" value="6hp_glycosidase-like_sf"/>
</dbReference>
<feature type="domain" description="Cellulase Ig-like" evidence="9">
    <location>
        <begin position="3"/>
        <end position="61"/>
    </location>
</feature>
<feature type="active site" evidence="6">
    <location>
        <position position="533"/>
    </location>
</feature>
<dbReference type="EMBL" id="JACCBY010000006">
    <property type="protein sequence ID" value="NYD91765.1"/>
    <property type="molecule type" value="Genomic_DNA"/>
</dbReference>
<dbReference type="GO" id="GO:0008810">
    <property type="term" value="F:cellulase activity"/>
    <property type="evidence" value="ECO:0007669"/>
    <property type="project" value="UniProtKB-EC"/>
</dbReference>
<evidence type="ECO:0000256" key="5">
    <source>
        <dbReference type="ARBA" id="ARBA00023326"/>
    </source>
</evidence>
<evidence type="ECO:0000256" key="2">
    <source>
        <dbReference type="ARBA" id="ARBA00022801"/>
    </source>
</evidence>
<dbReference type="AlphaFoldDB" id="A0A7Y9FQU1"/>
<dbReference type="Gene3D" id="1.50.10.10">
    <property type="match status" value="1"/>
</dbReference>
<keyword evidence="2 6" id="KW-0378">Hydrolase</keyword>
<proteinExistence type="inferred from homology"/>
<dbReference type="Proteomes" id="UP000517753">
    <property type="component" value="Unassembled WGS sequence"/>
</dbReference>
<dbReference type="InterPro" id="IPR001701">
    <property type="entry name" value="Glyco_hydro_9"/>
</dbReference>
<dbReference type="Pfam" id="PF00759">
    <property type="entry name" value="Glyco_hydro_9"/>
    <property type="match status" value="1"/>
</dbReference>
<dbReference type="EC" id="3.2.1.4" evidence="7"/>
<gene>
    <name evidence="10" type="ORF">HD841_003581</name>
</gene>
<evidence type="ECO:0000256" key="7">
    <source>
        <dbReference type="RuleBase" id="RU361166"/>
    </source>
</evidence>
<keyword evidence="7" id="KW-0136">Cellulose degradation</keyword>
<evidence type="ECO:0000256" key="4">
    <source>
        <dbReference type="ARBA" id="ARBA00023295"/>
    </source>
</evidence>
<dbReference type="InterPro" id="IPR008928">
    <property type="entry name" value="6-hairpin_glycosidase_sf"/>
</dbReference>
<dbReference type="InterPro" id="IPR033126">
    <property type="entry name" value="Glyco_hydro_9_Asp/Glu_AS"/>
</dbReference>
<reference evidence="10 11" key="2">
    <citation type="submission" date="2020-08" db="EMBL/GenBank/DDBJ databases">
        <title>The Agave Microbiome: Exploring the role of microbial communities in plant adaptations to desert environments.</title>
        <authorList>
            <person name="Partida-Martinez L.P."/>
        </authorList>
    </citation>
    <scope>NUCLEOTIDE SEQUENCE [LARGE SCALE GENOMIC DNA]</scope>
    <source>
        <strain evidence="10 11">AS2.3</strain>
    </source>
</reference>
<dbReference type="Pfam" id="PF02927">
    <property type="entry name" value="CelD_N"/>
    <property type="match status" value="1"/>
</dbReference>
<accession>A0A7Y9FQU1</accession>
<keyword evidence="11" id="KW-1185">Reference proteome</keyword>
<evidence type="ECO:0000256" key="3">
    <source>
        <dbReference type="ARBA" id="ARBA00023277"/>
    </source>
</evidence>
<evidence type="ECO:0000259" key="9">
    <source>
        <dbReference type="Pfam" id="PF02927"/>
    </source>
</evidence>
<dbReference type="InterPro" id="IPR004197">
    <property type="entry name" value="Cellulase_Ig-like"/>
</dbReference>
<dbReference type="PROSITE" id="PS00698">
    <property type="entry name" value="GH9_3"/>
    <property type="match status" value="1"/>
</dbReference>
<dbReference type="Gene3D" id="2.60.40.10">
    <property type="entry name" value="Immunoglobulins"/>
    <property type="match status" value="1"/>
</dbReference>
<dbReference type="InterPro" id="IPR013783">
    <property type="entry name" value="Ig-like_fold"/>
</dbReference>
<sequence length="570" mass="61381">MATADAKALSWRLLNSAGRTVARGRTLPFGPEAASGETVQRIDFGSVSRGGAGYRLAIGTAMSQPFAIRDRPFADAATAAMGFFYQQRSGVPIAARYVQRPDLARAAGQPRELVTCFAGTDQRGVKWPGCDYRLDTTGGWYDAGDHGKYTVNGGISTWTLLDLHERLAAWGDGKAFADGRLSLPENGNGQDDLLDEAKVEVAFLLSMQVPQGATSTVAFSTDTGRPATDFRVIDAGGLVHTKVADEQWTGLPMAPAADPMRRFLYPPSTAATFNMVAVAAQAARIWRVSDPVFAARALAAARRGWDAARRVPDLYATSDFSGSGGYGDKQIADERFWAAAQMFVTTGEAGYLQVLMASPFLHGGGVDLSWGGTELAGLLTLATVPSVLSPSTLAEVRAHVVTLADRLLAERERSGYRLPLAGSDYGWGSNSTLLNRAIVLGVAWQITRKPLYRDAVVDVADYVFGRNALDRSFVTGFGSHTMHHPHHRFWAKAADARYPAPPPGVLSGGPNNGARRDDEVLKGTCVGQTCWRDDWRAFTMNEVAINWNAPLVWVTAFLDATRVRRAPAPA</sequence>
<comment type="catalytic activity">
    <reaction evidence="7">
        <text>Endohydrolysis of (1-&gt;4)-beta-D-glucosidic linkages in cellulose, lichenin and cereal beta-D-glucans.</text>
        <dbReference type="EC" id="3.2.1.4"/>
    </reaction>
</comment>
<name>A0A7Y9FQU1_9SPHN</name>